<protein>
    <recommendedName>
        <fullName evidence="1">UPF0284 protein GCM10009037_27090</fullName>
    </recommendedName>
</protein>
<evidence type="ECO:0000313" key="2">
    <source>
        <dbReference type="EMBL" id="GGL42154.1"/>
    </source>
</evidence>
<dbReference type="RefSeq" id="WP_188884218.1">
    <property type="nucleotide sequence ID" value="NZ_BMPF01000005.1"/>
</dbReference>
<dbReference type="NCBIfam" id="NF003371">
    <property type="entry name" value="PRK04447.1-4"/>
    <property type="match status" value="1"/>
</dbReference>
<proteinExistence type="inferred from homology"/>
<comment type="similarity">
    <text evidence="1">Belongs to the UPF0284 family.</text>
</comment>
<dbReference type="NCBIfam" id="NF003372">
    <property type="entry name" value="PRK04447.1-5"/>
    <property type="match status" value="1"/>
</dbReference>
<dbReference type="AlphaFoldDB" id="A0A830FFI8"/>
<dbReference type="Proteomes" id="UP000628840">
    <property type="component" value="Unassembled WGS sequence"/>
</dbReference>
<dbReference type="GO" id="GO:0008939">
    <property type="term" value="F:nicotinate-nucleotide-dimethylbenzimidazole phosphoribosyltransferase activity"/>
    <property type="evidence" value="ECO:0007669"/>
    <property type="project" value="InterPro"/>
</dbReference>
<name>A0A830FFI8_9EURY</name>
<keyword evidence="3" id="KW-1185">Reference proteome</keyword>
<evidence type="ECO:0000256" key="1">
    <source>
        <dbReference type="HAMAP-Rule" id="MF_01086"/>
    </source>
</evidence>
<organism evidence="2 3">
    <name type="scientific">Halarchaeum grantii</name>
    <dbReference type="NCBI Taxonomy" id="1193105"/>
    <lineage>
        <taxon>Archaea</taxon>
        <taxon>Methanobacteriati</taxon>
        <taxon>Methanobacteriota</taxon>
        <taxon>Stenosarchaea group</taxon>
        <taxon>Halobacteria</taxon>
        <taxon>Halobacteriales</taxon>
        <taxon>Halobacteriaceae</taxon>
    </lineage>
</organism>
<comment type="caution">
    <text evidence="2">The sequence shown here is derived from an EMBL/GenBank/DDBJ whole genome shotgun (WGS) entry which is preliminary data.</text>
</comment>
<dbReference type="HAMAP" id="MF_01086">
    <property type="entry name" value="UPF0284"/>
    <property type="match status" value="1"/>
</dbReference>
<gene>
    <name evidence="2" type="ORF">GCM10009037_27090</name>
</gene>
<dbReference type="InterPro" id="IPR002805">
    <property type="entry name" value="Nict_dMeBzImd_PRibTrfase_arc"/>
</dbReference>
<reference evidence="2 3" key="1">
    <citation type="journal article" date="2019" name="Int. J. Syst. Evol. Microbiol.">
        <title>The Global Catalogue of Microorganisms (GCM) 10K type strain sequencing project: providing services to taxonomists for standard genome sequencing and annotation.</title>
        <authorList>
            <consortium name="The Broad Institute Genomics Platform"/>
            <consortium name="The Broad Institute Genome Sequencing Center for Infectious Disease"/>
            <person name="Wu L."/>
            <person name="Ma J."/>
        </authorList>
    </citation>
    <scope>NUCLEOTIDE SEQUENCE [LARGE SCALE GENOMIC DNA]</scope>
    <source>
        <strain evidence="2 3">JCM 19585</strain>
    </source>
</reference>
<dbReference type="OrthoDB" id="9136at2157"/>
<dbReference type="EMBL" id="BMPF01000005">
    <property type="protein sequence ID" value="GGL42154.1"/>
    <property type="molecule type" value="Genomic_DNA"/>
</dbReference>
<sequence>MTVLLVAGTTETATIDGISAAGASPDLMAQTPAADAELVAYGRPVFAPFVPVSPDGCPTPALVTRAVRELVGFDVVALDAGLAARTAAPAVRLGSEPGRDVRDPEPVANAAALFDAAAEYARGHPDESLVVGETIPGGTTTALGVLRALGEQYGVSSSLPTNPIALKRDVVADALDASGLEPGALSGDPVAAVRRMGDPTLATIAGLVEGALDAGKTVTVAGGTQMLAAATLVRHRGIDDPFALATTSFVADDDGVDLRAAADDLGVDLRVTDPGFEHTDHAATEHYLAGVAKEGAGMGGALALADDAGVSMAAVRDRLVERYDELVGDERGDADGA</sequence>
<dbReference type="PANTHER" id="PTHR38811:SF1">
    <property type="entry name" value="UPF0284 PROTEIN SLL1500"/>
    <property type="match status" value="1"/>
</dbReference>
<dbReference type="PANTHER" id="PTHR38811">
    <property type="match status" value="1"/>
</dbReference>
<evidence type="ECO:0000313" key="3">
    <source>
        <dbReference type="Proteomes" id="UP000628840"/>
    </source>
</evidence>
<dbReference type="InterPro" id="IPR003200">
    <property type="entry name" value="Nict_dMeBzImd_PRibTrfase"/>
</dbReference>
<dbReference type="Gene3D" id="3.40.50.10210">
    <property type="match status" value="1"/>
</dbReference>
<dbReference type="SUPFAM" id="SSF52733">
    <property type="entry name" value="Nicotinate mononucleotide:5,6-dimethylbenzimidazole phosphoribosyltransferase (CobT)"/>
    <property type="match status" value="1"/>
</dbReference>
<accession>A0A830FFI8</accession>
<dbReference type="CDD" id="cd02439">
    <property type="entry name" value="DMB-PRT_CobT"/>
    <property type="match status" value="1"/>
</dbReference>
<dbReference type="InterPro" id="IPR036087">
    <property type="entry name" value="Nict_dMeBzImd_PRibTrfase_sf"/>
</dbReference>